<protein>
    <submittedName>
        <fullName evidence="2">Uncharacterized protein</fullName>
    </submittedName>
</protein>
<evidence type="ECO:0000313" key="2">
    <source>
        <dbReference type="EMBL" id="KAA1097856.1"/>
    </source>
</evidence>
<feature type="compositionally biased region" description="Basic and acidic residues" evidence="1">
    <location>
        <begin position="70"/>
        <end position="82"/>
    </location>
</feature>
<proteinExistence type="predicted"/>
<sequence length="99" mass="10812">MQRDQTWEKTHPEKGTVCLSIYVCPGLLGHQSFTIPKQDREAVDGNDGDASSGSSGEHGMGAEEDENDGPEDKSDCGMKDKDGEDDQTATLNRNRQENL</sequence>
<evidence type="ECO:0000313" key="3">
    <source>
        <dbReference type="EMBL" id="KAA1117184.1"/>
    </source>
</evidence>
<comment type="caution">
    <text evidence="2">The sequence shown here is derived from an EMBL/GenBank/DDBJ whole genome shotgun (WGS) entry which is preliminary data.</text>
</comment>
<dbReference type="Proteomes" id="UP000324748">
    <property type="component" value="Unassembled WGS sequence"/>
</dbReference>
<dbReference type="EMBL" id="VSWC01000066">
    <property type="protein sequence ID" value="KAA1097856.1"/>
    <property type="molecule type" value="Genomic_DNA"/>
</dbReference>
<dbReference type="Proteomes" id="UP000325313">
    <property type="component" value="Unassembled WGS sequence"/>
</dbReference>
<reference evidence="4 5" key="1">
    <citation type="submission" date="2019-05" db="EMBL/GenBank/DDBJ databases">
        <title>Emergence of the Ug99 lineage of the wheat stem rust pathogen through somatic hybridization.</title>
        <authorList>
            <person name="Li F."/>
            <person name="Upadhyaya N.M."/>
            <person name="Sperschneider J."/>
            <person name="Matny O."/>
            <person name="Nguyen-Phuc H."/>
            <person name="Mago R."/>
            <person name="Raley C."/>
            <person name="Miller M.E."/>
            <person name="Silverstein K.A.T."/>
            <person name="Henningsen E."/>
            <person name="Hirsch C.D."/>
            <person name="Visser B."/>
            <person name="Pretorius Z.A."/>
            <person name="Steffenson B.J."/>
            <person name="Schwessinger B."/>
            <person name="Dodds P.N."/>
            <person name="Figueroa M."/>
        </authorList>
    </citation>
    <scope>NUCLEOTIDE SEQUENCE [LARGE SCALE GENOMIC DNA]</scope>
    <source>
        <strain evidence="2">21-0</strain>
        <strain evidence="3 5">Ug99</strain>
    </source>
</reference>
<organism evidence="2 4">
    <name type="scientific">Puccinia graminis f. sp. tritici</name>
    <dbReference type="NCBI Taxonomy" id="56615"/>
    <lineage>
        <taxon>Eukaryota</taxon>
        <taxon>Fungi</taxon>
        <taxon>Dikarya</taxon>
        <taxon>Basidiomycota</taxon>
        <taxon>Pucciniomycotina</taxon>
        <taxon>Pucciniomycetes</taxon>
        <taxon>Pucciniales</taxon>
        <taxon>Pucciniaceae</taxon>
        <taxon>Puccinia</taxon>
    </lineage>
</organism>
<gene>
    <name evidence="2" type="ORF">PGT21_021952</name>
    <name evidence="3" type="ORF">PGTUg99_036832</name>
</gene>
<evidence type="ECO:0000256" key="1">
    <source>
        <dbReference type="SAM" id="MobiDB-lite"/>
    </source>
</evidence>
<dbReference type="AlphaFoldDB" id="A0A5B0PA02"/>
<dbReference type="EMBL" id="VDEP01000270">
    <property type="protein sequence ID" value="KAA1117184.1"/>
    <property type="molecule type" value="Genomic_DNA"/>
</dbReference>
<evidence type="ECO:0000313" key="4">
    <source>
        <dbReference type="Proteomes" id="UP000324748"/>
    </source>
</evidence>
<accession>A0A5B0PA02</accession>
<feature type="region of interest" description="Disordered" evidence="1">
    <location>
        <begin position="37"/>
        <end position="99"/>
    </location>
</feature>
<name>A0A5B0PA02_PUCGR</name>
<keyword evidence="4" id="KW-1185">Reference proteome</keyword>
<evidence type="ECO:0000313" key="5">
    <source>
        <dbReference type="Proteomes" id="UP000325313"/>
    </source>
</evidence>